<comment type="similarity">
    <text evidence="1">Belongs to the ADP-ribosylglycohydrolase family.</text>
</comment>
<dbReference type="Gene3D" id="1.10.4080.10">
    <property type="entry name" value="ADP-ribosylation/Crystallin J1"/>
    <property type="match status" value="1"/>
</dbReference>
<evidence type="ECO:0000256" key="2">
    <source>
        <dbReference type="ARBA" id="ARBA00022801"/>
    </source>
</evidence>
<keyword evidence="5" id="KW-1185">Reference proteome</keyword>
<comment type="caution">
    <text evidence="4">The sequence shown here is derived from an EMBL/GenBank/DDBJ whole genome shotgun (WGS) entry which is preliminary data.</text>
</comment>
<dbReference type="InterPro" id="IPR005502">
    <property type="entry name" value="Ribosyl_crysJ1"/>
</dbReference>
<dbReference type="Pfam" id="PF03747">
    <property type="entry name" value="ADP_ribosyl_GH"/>
    <property type="match status" value="1"/>
</dbReference>
<keyword evidence="3" id="KW-0479">Metal-binding</keyword>
<protein>
    <submittedName>
        <fullName evidence="4">ADP-ribosylglycohydrolase family protein</fullName>
    </submittedName>
</protein>
<dbReference type="PANTHER" id="PTHR16222">
    <property type="entry name" value="ADP-RIBOSYLGLYCOHYDROLASE"/>
    <property type="match status" value="1"/>
</dbReference>
<dbReference type="RefSeq" id="WP_200598359.1">
    <property type="nucleotide sequence ID" value="NZ_JAEPBG010000033.1"/>
</dbReference>
<dbReference type="InterPro" id="IPR050792">
    <property type="entry name" value="ADP-ribosylglycohydrolase"/>
</dbReference>
<feature type="binding site" evidence="3">
    <location>
        <position position="149"/>
    </location>
    <ligand>
        <name>Mg(2+)</name>
        <dbReference type="ChEBI" id="CHEBI:18420"/>
        <label>1</label>
    </ligand>
</feature>
<gene>
    <name evidence="4" type="ORF">JJB74_30625</name>
</gene>
<feature type="binding site" evidence="3">
    <location>
        <position position="150"/>
    </location>
    <ligand>
        <name>Mg(2+)</name>
        <dbReference type="ChEBI" id="CHEBI:18420"/>
        <label>1</label>
    </ligand>
</feature>
<name>A0A934T3J5_9BURK</name>
<evidence type="ECO:0000256" key="3">
    <source>
        <dbReference type="PIRSR" id="PIRSR605502-1"/>
    </source>
</evidence>
<keyword evidence="2" id="KW-0378">Hydrolase</keyword>
<dbReference type="PANTHER" id="PTHR16222:SF24">
    <property type="entry name" value="ADP-RIBOSYLHYDROLASE ARH3"/>
    <property type="match status" value="1"/>
</dbReference>
<reference evidence="4" key="1">
    <citation type="submission" date="2021-01" db="EMBL/GenBank/DDBJ databases">
        <title>Genome sequence of strain Noviherbaspirillum sp. DKR-6.</title>
        <authorList>
            <person name="Chaudhary D.K."/>
        </authorList>
    </citation>
    <scope>NUCLEOTIDE SEQUENCE</scope>
    <source>
        <strain evidence="4">DKR-6</strain>
    </source>
</reference>
<organism evidence="4 5">
    <name type="scientific">Noviherbaspirillum pedocola</name>
    <dbReference type="NCBI Taxonomy" id="2801341"/>
    <lineage>
        <taxon>Bacteria</taxon>
        <taxon>Pseudomonadati</taxon>
        <taxon>Pseudomonadota</taxon>
        <taxon>Betaproteobacteria</taxon>
        <taxon>Burkholderiales</taxon>
        <taxon>Oxalobacteraceae</taxon>
        <taxon>Noviherbaspirillum</taxon>
    </lineage>
</organism>
<comment type="cofactor">
    <cofactor evidence="3">
        <name>Mg(2+)</name>
        <dbReference type="ChEBI" id="CHEBI:18420"/>
    </cofactor>
    <text evidence="3">Binds 2 magnesium ions per subunit.</text>
</comment>
<evidence type="ECO:0000313" key="4">
    <source>
        <dbReference type="EMBL" id="MBK4738989.1"/>
    </source>
</evidence>
<proteinExistence type="inferred from homology"/>
<dbReference type="AlphaFoldDB" id="A0A934T3J5"/>
<sequence length="163" mass="18072">MRENNWAYALDCTSSFGNDYAADRGESYLSYWEKGLSIKWDGSEMPQWREQLNLVARPAAQVAAELSISHSLPSEEEQLEASTQPAWRSKRQQRQTVQARFLGCLLGGAVGDTLGAPVEFMSRTEILRRFGPQGITQYAPAYGGLGTITDDTQMSLFTAEGLI</sequence>
<dbReference type="SUPFAM" id="SSF101478">
    <property type="entry name" value="ADP-ribosylglycohydrolase"/>
    <property type="match status" value="1"/>
</dbReference>
<evidence type="ECO:0000256" key="1">
    <source>
        <dbReference type="ARBA" id="ARBA00010702"/>
    </source>
</evidence>
<feature type="binding site" evidence="3">
    <location>
        <position position="151"/>
    </location>
    <ligand>
        <name>Mg(2+)</name>
        <dbReference type="ChEBI" id="CHEBI:18420"/>
        <label>1</label>
    </ligand>
</feature>
<keyword evidence="3" id="KW-0460">Magnesium</keyword>
<dbReference type="GO" id="GO:0016787">
    <property type="term" value="F:hydrolase activity"/>
    <property type="evidence" value="ECO:0007669"/>
    <property type="project" value="UniProtKB-KW"/>
</dbReference>
<accession>A0A934T3J5</accession>
<dbReference type="Proteomes" id="UP000622890">
    <property type="component" value="Unassembled WGS sequence"/>
</dbReference>
<dbReference type="GO" id="GO:0046872">
    <property type="term" value="F:metal ion binding"/>
    <property type="evidence" value="ECO:0007669"/>
    <property type="project" value="UniProtKB-KW"/>
</dbReference>
<dbReference type="EMBL" id="JAEPBG010000033">
    <property type="protein sequence ID" value="MBK4738989.1"/>
    <property type="molecule type" value="Genomic_DNA"/>
</dbReference>
<evidence type="ECO:0000313" key="5">
    <source>
        <dbReference type="Proteomes" id="UP000622890"/>
    </source>
</evidence>
<dbReference type="InterPro" id="IPR036705">
    <property type="entry name" value="Ribosyl_crysJ1_sf"/>
</dbReference>